<dbReference type="eggNOG" id="ENOG502THXR">
    <property type="taxonomic scope" value="Eukaryota"/>
</dbReference>
<dbReference type="InterPro" id="IPR002542">
    <property type="entry name" value="T20D4.11-like_dom"/>
</dbReference>
<feature type="chain" id="PRO_5003564334" evidence="1">
    <location>
        <begin position="19"/>
        <end position="322"/>
    </location>
</feature>
<dbReference type="AlphaFoldDB" id="H2L021"/>
<dbReference type="EMBL" id="BX284605">
    <property type="protein sequence ID" value="CCE67218.1"/>
    <property type="molecule type" value="Genomic_DNA"/>
</dbReference>
<dbReference type="RefSeq" id="NP_001256044.1">
    <property type="nucleotide sequence ID" value="NM_001269115.1"/>
</dbReference>
<dbReference type="Proteomes" id="UP000001940">
    <property type="component" value="Chromosome V"/>
</dbReference>
<dbReference type="PaxDb" id="6239-K03B4.9"/>
<evidence type="ECO:0000313" key="4">
    <source>
        <dbReference type="Proteomes" id="UP000001940"/>
    </source>
</evidence>
<reference evidence="3 4" key="1">
    <citation type="journal article" date="1998" name="Science">
        <title>Genome sequence of the nematode C. elegans: a platform for investigating biology.</title>
        <authorList>
            <consortium name="The C. elegans sequencing consortium"/>
            <person name="Sulson J.E."/>
            <person name="Waterston R."/>
        </authorList>
    </citation>
    <scope>NUCLEOTIDE SEQUENCE [LARGE SCALE GENOMIC DNA]</scope>
    <source>
        <strain evidence="3 4">Bristol N2</strain>
    </source>
</reference>
<dbReference type="AGR" id="WB:WBGene00219236"/>
<protein>
    <submittedName>
        <fullName evidence="3">T20D4.11-like domain-containing protein</fullName>
    </submittedName>
</protein>
<dbReference type="Pfam" id="PF01579">
    <property type="entry name" value="DUF19"/>
    <property type="match status" value="1"/>
</dbReference>
<evidence type="ECO:0000259" key="2">
    <source>
        <dbReference type="Pfam" id="PF01579"/>
    </source>
</evidence>
<evidence type="ECO:0000313" key="5">
    <source>
        <dbReference type="WormBase" id="K03B4.9"/>
    </source>
</evidence>
<name>H2L021_CAEEL</name>
<keyword evidence="1" id="KW-0732">Signal</keyword>
<evidence type="ECO:0000256" key="1">
    <source>
        <dbReference type="SAM" id="SignalP"/>
    </source>
</evidence>
<organism evidence="3 4">
    <name type="scientific">Caenorhabditis elegans</name>
    <dbReference type="NCBI Taxonomy" id="6239"/>
    <lineage>
        <taxon>Eukaryota</taxon>
        <taxon>Metazoa</taxon>
        <taxon>Ecdysozoa</taxon>
        <taxon>Nematoda</taxon>
        <taxon>Chromadorea</taxon>
        <taxon>Rhabditida</taxon>
        <taxon>Rhabditina</taxon>
        <taxon>Rhabditomorpha</taxon>
        <taxon>Rhabditoidea</taxon>
        <taxon>Rhabditidae</taxon>
        <taxon>Peloderinae</taxon>
        <taxon>Caenorhabditis</taxon>
    </lineage>
</organism>
<gene>
    <name evidence="3" type="ORF">CELE_K03B4.9</name>
    <name evidence="3 5" type="ORF">K03B4.9</name>
</gene>
<dbReference type="KEGG" id="cel:CELE_K03B4.9"/>
<dbReference type="Bgee" id="WBGene00219236">
    <property type="expression patterns" value="Expressed in adult organism and 1 other cell type or tissue"/>
</dbReference>
<dbReference type="OrthoDB" id="10489264at2759"/>
<dbReference type="WormBase" id="K03B4.9">
    <property type="protein sequence ID" value="CE46700"/>
    <property type="gene ID" value="WBGene00219236"/>
</dbReference>
<dbReference type="PhylomeDB" id="H2L021"/>
<feature type="signal peptide" evidence="1">
    <location>
        <begin position="1"/>
        <end position="18"/>
    </location>
</feature>
<dbReference type="PANTHER" id="PTHR31897:SF8">
    <property type="entry name" value="DUF19 DOMAIN-CONTAINING PROTEIN"/>
    <property type="match status" value="1"/>
</dbReference>
<evidence type="ECO:0000313" key="3">
    <source>
        <dbReference type="EMBL" id="CCE67218.1"/>
    </source>
</evidence>
<dbReference type="PANTHER" id="PTHR31897">
    <property type="entry name" value="PROTEIN CBG17011-RELATED"/>
    <property type="match status" value="1"/>
</dbReference>
<keyword evidence="4" id="KW-1185">Reference proteome</keyword>
<dbReference type="HOGENOM" id="CLU_792824_0_0_1"/>
<proteinExistence type="predicted"/>
<feature type="domain" description="T20D4.11-like" evidence="2">
    <location>
        <begin position="22"/>
        <end position="178"/>
    </location>
</feature>
<dbReference type="CTD" id="13212643"/>
<accession>H2L021</accession>
<sequence length="322" mass="37671">MSILYVFTFLLIFPFCSGLRSCTTEEINNLVTNCSTYETKLSWIRKFEISTTEKLTKTRKLCLQASNCYTSIKCQESVEKFEKSRLDCDKDQFVIGGVPNCIEWFFKKIYNANYNECLLENDFLTFNLTTRREAFTFGKQCVLKVLNESQECDPEAVQFITENYLQIVDYLTIKSNDCQDVHSHYHKLHCDLIDDEYNKEYERLIWGDKKVEDTGLFMIQLGRELIECESHSCHNSGGIEIGNLKEEILAMEIYGRNYSWKCLYDIRRPSMKTLMEKLLCLRDSKLGDDQECRRKFVEKICGNGNATEGTETPMVTEYYTDD</sequence>
<dbReference type="InParanoid" id="H2L021"/>
<dbReference type="GeneID" id="13212643"/>